<evidence type="ECO:0000313" key="14">
    <source>
        <dbReference type="EMBL" id="KAF2424824.1"/>
    </source>
</evidence>
<accession>A0A9P4NK36</accession>
<name>A0A9P4NK36_9PEZI</name>
<evidence type="ECO:0000256" key="3">
    <source>
        <dbReference type="ARBA" id="ARBA00009223"/>
    </source>
</evidence>
<dbReference type="EMBL" id="MU007073">
    <property type="protein sequence ID" value="KAF2424824.1"/>
    <property type="molecule type" value="Genomic_DNA"/>
</dbReference>
<dbReference type="PANTHER" id="PTHR12933:SF0">
    <property type="entry name" value="U3 SMALL NUCLEOLAR RNA-ASSOCIATED PROTEIN 25 HOMOLOG"/>
    <property type="match status" value="1"/>
</dbReference>
<dbReference type="SUPFAM" id="SSF52540">
    <property type="entry name" value="P-loop containing nucleoside triphosphate hydrolases"/>
    <property type="match status" value="1"/>
</dbReference>
<dbReference type="Gene3D" id="3.40.50.300">
    <property type="entry name" value="P-loop containing nucleotide triphosphate hydrolases"/>
    <property type="match status" value="1"/>
</dbReference>
<keyword evidence="7 10" id="KW-0698">rRNA processing</keyword>
<evidence type="ECO:0000256" key="5">
    <source>
        <dbReference type="ARBA" id="ARBA00015422"/>
    </source>
</evidence>
<evidence type="ECO:0000256" key="7">
    <source>
        <dbReference type="ARBA" id="ARBA00022552"/>
    </source>
</evidence>
<keyword evidence="6 10" id="KW-0690">Ribosome biogenesis</keyword>
<evidence type="ECO:0000256" key="11">
    <source>
        <dbReference type="SAM" id="MobiDB-lite"/>
    </source>
</evidence>
<dbReference type="InterPro" id="IPR010678">
    <property type="entry name" value="UTP25"/>
</dbReference>
<comment type="caution">
    <text evidence="14">The sequence shown here is derived from an EMBL/GenBank/DDBJ whole genome shotgun (WGS) entry which is preliminary data.</text>
</comment>
<evidence type="ECO:0000256" key="8">
    <source>
        <dbReference type="ARBA" id="ARBA00023242"/>
    </source>
</evidence>
<dbReference type="OrthoDB" id="10264378at2759"/>
<feature type="compositionally biased region" description="Basic and acidic residues" evidence="11">
    <location>
        <begin position="19"/>
        <end position="58"/>
    </location>
</feature>
<evidence type="ECO:0000313" key="15">
    <source>
        <dbReference type="Proteomes" id="UP000800235"/>
    </source>
</evidence>
<dbReference type="PANTHER" id="PTHR12933">
    <property type="entry name" value="ORF PROTEIN-RELATED"/>
    <property type="match status" value="1"/>
</dbReference>
<comment type="function">
    <text evidence="1 10">DEAD-box RNA helicase-like protein required for pre-18S rRNA processing, specifically at sites A0, A1, and A2.</text>
</comment>
<evidence type="ECO:0000256" key="2">
    <source>
        <dbReference type="ARBA" id="ARBA00004604"/>
    </source>
</evidence>
<dbReference type="Proteomes" id="UP000800235">
    <property type="component" value="Unassembled WGS sequence"/>
</dbReference>
<dbReference type="InterPro" id="IPR027417">
    <property type="entry name" value="P-loop_NTPase"/>
</dbReference>
<evidence type="ECO:0000256" key="10">
    <source>
        <dbReference type="RuleBase" id="RU365070"/>
    </source>
</evidence>
<feature type="compositionally biased region" description="Acidic residues" evidence="11">
    <location>
        <begin position="130"/>
        <end position="155"/>
    </location>
</feature>
<dbReference type="AlphaFoldDB" id="A0A9P4NK36"/>
<dbReference type="InterPro" id="IPR053939">
    <property type="entry name" value="UTP25_C"/>
</dbReference>
<dbReference type="GO" id="GO:0034511">
    <property type="term" value="F:U3 snoRNA binding"/>
    <property type="evidence" value="ECO:0007669"/>
    <property type="project" value="InterPro"/>
</dbReference>
<gene>
    <name evidence="14" type="ORF">EJ08DRAFT_617669</name>
</gene>
<reference evidence="14" key="1">
    <citation type="journal article" date="2020" name="Stud. Mycol.">
        <title>101 Dothideomycetes genomes: a test case for predicting lifestyles and emergence of pathogens.</title>
        <authorList>
            <person name="Haridas S."/>
            <person name="Albert R."/>
            <person name="Binder M."/>
            <person name="Bloem J."/>
            <person name="Labutti K."/>
            <person name="Salamov A."/>
            <person name="Andreopoulos B."/>
            <person name="Baker S."/>
            <person name="Barry K."/>
            <person name="Bills G."/>
            <person name="Bluhm B."/>
            <person name="Cannon C."/>
            <person name="Castanera R."/>
            <person name="Culley D."/>
            <person name="Daum C."/>
            <person name="Ezra D."/>
            <person name="Gonzalez J."/>
            <person name="Henrissat B."/>
            <person name="Kuo A."/>
            <person name="Liang C."/>
            <person name="Lipzen A."/>
            <person name="Lutzoni F."/>
            <person name="Magnuson J."/>
            <person name="Mondo S."/>
            <person name="Nolan M."/>
            <person name="Ohm R."/>
            <person name="Pangilinan J."/>
            <person name="Park H.-J."/>
            <person name="Ramirez L."/>
            <person name="Alfaro M."/>
            <person name="Sun H."/>
            <person name="Tritt A."/>
            <person name="Yoshinaga Y."/>
            <person name="Zwiers L.-H."/>
            <person name="Turgeon B."/>
            <person name="Goodwin S."/>
            <person name="Spatafora J."/>
            <person name="Crous P."/>
            <person name="Grigoriev I."/>
        </authorList>
    </citation>
    <scope>NUCLEOTIDE SEQUENCE</scope>
    <source>
        <strain evidence="14">CBS 130266</strain>
    </source>
</reference>
<evidence type="ECO:0000259" key="12">
    <source>
        <dbReference type="Pfam" id="PF06862"/>
    </source>
</evidence>
<feature type="compositionally biased region" description="Basic residues" evidence="11">
    <location>
        <begin position="1"/>
        <end position="18"/>
    </location>
</feature>
<evidence type="ECO:0000256" key="4">
    <source>
        <dbReference type="ARBA" id="ARBA00011192"/>
    </source>
</evidence>
<evidence type="ECO:0000256" key="9">
    <source>
        <dbReference type="ARBA" id="ARBA00023274"/>
    </source>
</evidence>
<comment type="similarity">
    <text evidence="3 10">Belongs to the UTP25 family.</text>
</comment>
<comment type="subunit">
    <text evidence="4 10">Component of the ribosomal small subunit (SSU) processome composed of at least 40 protein subunits and snoRNA U3.</text>
</comment>
<feature type="region of interest" description="Disordered" evidence="11">
    <location>
        <begin position="1"/>
        <end position="162"/>
    </location>
</feature>
<keyword evidence="15" id="KW-1185">Reference proteome</keyword>
<protein>
    <recommendedName>
        <fullName evidence="5 10">U3 small nucleolar RNA-associated protein 25</fullName>
        <shortName evidence="10">U3 snoRNA-associated protein 25</shortName>
    </recommendedName>
</protein>
<evidence type="ECO:0000256" key="1">
    <source>
        <dbReference type="ARBA" id="ARBA00002883"/>
    </source>
</evidence>
<keyword evidence="9 10" id="KW-0687">Ribonucleoprotein</keyword>
<dbReference type="Pfam" id="PF06862">
    <property type="entry name" value="Utp25_C"/>
    <property type="match status" value="1"/>
</dbReference>
<dbReference type="FunFam" id="3.40.50.300:FF:002356">
    <property type="entry name" value="U3 small nucleolar RNA-associated protein 25"/>
    <property type="match status" value="1"/>
</dbReference>
<feature type="domain" description="UTP25 C-terminal" evidence="12">
    <location>
        <begin position="518"/>
        <end position="717"/>
    </location>
</feature>
<evidence type="ECO:0000259" key="13">
    <source>
        <dbReference type="Pfam" id="PF22916"/>
    </source>
</evidence>
<dbReference type="GO" id="GO:0000462">
    <property type="term" value="P:maturation of SSU-rRNA from tricistronic rRNA transcript (SSU-rRNA, 5.8S rRNA, LSU-rRNA)"/>
    <property type="evidence" value="ECO:0007669"/>
    <property type="project" value="TreeGrafter"/>
</dbReference>
<dbReference type="GO" id="GO:0032040">
    <property type="term" value="C:small-subunit processome"/>
    <property type="evidence" value="ECO:0007669"/>
    <property type="project" value="TreeGrafter"/>
</dbReference>
<evidence type="ECO:0000256" key="6">
    <source>
        <dbReference type="ARBA" id="ARBA00022517"/>
    </source>
</evidence>
<keyword evidence="8 10" id="KW-0539">Nucleus</keyword>
<comment type="subcellular location">
    <subcellularLocation>
        <location evidence="2 10">Nucleus</location>
        <location evidence="2 10">Nucleolus</location>
    </subcellularLocation>
</comment>
<sequence length="718" mass="81409">MPPSRGRRGRGGRGGRARGRGDRGGQRFGRNEARGRNDAFESGRIVEDEDIEQAHEQPESEEEFVASSASSSEDDEPVNRKQAYNLLLQSFGHNEEEQGPSKKKQKVEVLKRDHSEKVKDENKDANSDLGEPEDEENEDETPQDEADGQDEDPSDPYEFHFANPDQNELARRLNAITSNKWSTTRQPFGSNGQCTFCLPDPGSPISKLGHIPPAAGPSNFKQRLSTSASSFLPLLDDTEKSLASNIFAYRDVLFGGRTVETALNLRKLTTLHALNLVFKTRNRVLKNNARLSKEDSNPDIEYRDQGFTRPKVLILLPTRHSCVRLLDTLIQLSQPEQQENKKRFEDSFISTLDEDENSEYTSDYQELMQGNTDDMFRLGIKFTRKTLKYFSQFYNSDIIIASPLGLRQALEVNKSKKVDYDFLSSIELVILDQANALLMQNWQHVEYIFEHLNLQPQEAHGCDFSRVRNYYLDNNAKYLRQTVVLSAFITPELNTLFNKHLLNSSGKLKYQPEYKGAILSIGLPVKQTFSRFESTSPISDPDARFKYFTTAIIPSITRYPKPPDDCLGILIFIPSYFDFVRIRNYFATSTTTQNISFGSISENQTSAARETRRARSHFLSGKHSVLLYTGRAHHFFRYKLRGVKKVIFYGLPDSPLHYQEIAGGFLGTSINEGKIGVEEAGVRVLFSKYDGLKVERVVGSGRAGRLLKDKSGDTFDFV</sequence>
<dbReference type="Pfam" id="PF22916">
    <property type="entry name" value="UTP25_NTPase-like"/>
    <property type="match status" value="1"/>
</dbReference>
<organism evidence="14 15">
    <name type="scientific">Tothia fuscella</name>
    <dbReference type="NCBI Taxonomy" id="1048955"/>
    <lineage>
        <taxon>Eukaryota</taxon>
        <taxon>Fungi</taxon>
        <taxon>Dikarya</taxon>
        <taxon>Ascomycota</taxon>
        <taxon>Pezizomycotina</taxon>
        <taxon>Dothideomycetes</taxon>
        <taxon>Pleosporomycetidae</taxon>
        <taxon>Venturiales</taxon>
        <taxon>Cylindrosympodiaceae</taxon>
        <taxon>Tothia</taxon>
    </lineage>
</organism>
<proteinExistence type="inferred from homology"/>
<feature type="compositionally biased region" description="Basic and acidic residues" evidence="11">
    <location>
        <begin position="93"/>
        <end position="126"/>
    </location>
</feature>
<dbReference type="InterPro" id="IPR053940">
    <property type="entry name" value="UTP25_NTPase-like"/>
</dbReference>
<feature type="domain" description="UTP25 NTP hydrolase-like" evidence="13">
    <location>
        <begin position="249"/>
        <end position="507"/>
    </location>
</feature>
<dbReference type="GO" id="GO:0019843">
    <property type="term" value="F:rRNA binding"/>
    <property type="evidence" value="ECO:0007669"/>
    <property type="project" value="TreeGrafter"/>
</dbReference>